<proteinExistence type="predicted"/>
<gene>
    <name evidence="2" type="ORF">NE663_09460</name>
</gene>
<dbReference type="EMBL" id="JANGCH010000016">
    <property type="protein sequence ID" value="MCQ5122482.1"/>
    <property type="molecule type" value="Genomic_DNA"/>
</dbReference>
<evidence type="ECO:0000256" key="1">
    <source>
        <dbReference type="SAM" id="MobiDB-lite"/>
    </source>
</evidence>
<name>A0ABT1SMY1_9FIRM</name>
<feature type="compositionally biased region" description="Basic residues" evidence="1">
    <location>
        <begin position="9"/>
        <end position="19"/>
    </location>
</feature>
<dbReference type="RefSeq" id="WP_276834435.1">
    <property type="nucleotide sequence ID" value="NZ_CALVCM010000075.1"/>
</dbReference>
<protein>
    <submittedName>
        <fullName evidence="2">Uncharacterized protein</fullName>
    </submittedName>
</protein>
<evidence type="ECO:0000313" key="3">
    <source>
        <dbReference type="Proteomes" id="UP001524435"/>
    </source>
</evidence>
<organism evidence="2 3">
    <name type="scientific">Massilicoli timonensis</name>
    <dbReference type="NCBI Taxonomy" id="2015901"/>
    <lineage>
        <taxon>Bacteria</taxon>
        <taxon>Bacillati</taxon>
        <taxon>Bacillota</taxon>
        <taxon>Erysipelotrichia</taxon>
        <taxon>Erysipelotrichales</taxon>
        <taxon>Erysipelotrichaceae</taxon>
        <taxon>Massilicoli</taxon>
    </lineage>
</organism>
<sequence length="66" mass="8294">MRMEQITYRQRRRQNRKRQAFQQAYHRLRRQNRKQQASQPAYRTHRKRKQGLPPFSCSIQRDLKVP</sequence>
<evidence type="ECO:0000313" key="2">
    <source>
        <dbReference type="EMBL" id="MCQ5122482.1"/>
    </source>
</evidence>
<comment type="caution">
    <text evidence="2">The sequence shown here is derived from an EMBL/GenBank/DDBJ whole genome shotgun (WGS) entry which is preliminary data.</text>
</comment>
<keyword evidence="3" id="KW-1185">Reference proteome</keyword>
<dbReference type="Proteomes" id="UP001524435">
    <property type="component" value="Unassembled WGS sequence"/>
</dbReference>
<accession>A0ABT1SMY1</accession>
<feature type="region of interest" description="Disordered" evidence="1">
    <location>
        <begin position="1"/>
        <end position="66"/>
    </location>
</feature>
<reference evidence="2 3" key="1">
    <citation type="submission" date="2022-06" db="EMBL/GenBank/DDBJ databases">
        <title>Isolation of gut microbiota from human fecal samples.</title>
        <authorList>
            <person name="Pamer E.G."/>
            <person name="Barat B."/>
            <person name="Waligurski E."/>
            <person name="Medina S."/>
            <person name="Paddock L."/>
            <person name="Mostad J."/>
        </authorList>
    </citation>
    <scope>NUCLEOTIDE SEQUENCE [LARGE SCALE GENOMIC DNA]</scope>
    <source>
        <strain evidence="2 3">DFI.6.1</strain>
    </source>
</reference>